<reference evidence="2 3" key="1">
    <citation type="submission" date="2023-07" db="EMBL/GenBank/DDBJ databases">
        <title>Sorghum-associated microbial communities from plants grown in Nebraska, USA.</title>
        <authorList>
            <person name="Schachtman D."/>
        </authorList>
    </citation>
    <scope>NUCLEOTIDE SEQUENCE [LARGE SCALE GENOMIC DNA]</scope>
    <source>
        <strain evidence="2 3">BE316</strain>
    </source>
</reference>
<name>A0ABU2AFK3_9BURK</name>
<evidence type="ECO:0000313" key="2">
    <source>
        <dbReference type="EMBL" id="MDR7335987.1"/>
    </source>
</evidence>
<keyword evidence="1" id="KW-0175">Coiled coil</keyword>
<gene>
    <name evidence="2" type="ORF">J2X21_005154</name>
</gene>
<comment type="caution">
    <text evidence="2">The sequence shown here is derived from an EMBL/GenBank/DDBJ whole genome shotgun (WGS) entry which is preliminary data.</text>
</comment>
<feature type="coiled-coil region" evidence="1">
    <location>
        <begin position="258"/>
        <end position="285"/>
    </location>
</feature>
<proteinExistence type="predicted"/>
<dbReference type="Proteomes" id="UP001180825">
    <property type="component" value="Unassembled WGS sequence"/>
</dbReference>
<accession>A0ABU2AFK3</accession>
<keyword evidence="3" id="KW-1185">Reference proteome</keyword>
<protein>
    <submittedName>
        <fullName evidence="2">Uncharacterized protein</fullName>
    </submittedName>
</protein>
<evidence type="ECO:0000256" key="1">
    <source>
        <dbReference type="SAM" id="Coils"/>
    </source>
</evidence>
<sequence length="582" mass="62481">MSRAPDIHRAVSPVLRMPRPLSDLTQLHPRLSSSAPQNNVDTRFAMPTGTLGGTTMNHKKISLMLAAPLASTTAWGLTVTEAALEMGRAQGRYEICQKPQTATAECPALLKALLEATRAFGAAEVRNAKPAAENPATEKPQERLEGGISKLLEDTQKIQTRVEKLRPETERRKLFNTMDAARDLAMGVNTGSPYASEALEDARRMPSDVNEIGKLMTKAQEKANEAVSQGLMLRQCGTAGGPGCKPRDEMFREGEAAFKSADESIRKVEEKIKQLRTDVREITATEAGLDAQQRAAYLKFDEGLESLPNARSLLGGDTIGLVAAKEDAQVALQVGYDIKKGLLGRNRVSFHMTAPLGAGAKRADVFNNVDGLSSQGSVGFGYGMARANPLGDGLYRAMFGATLSRKTHQYLVDNAGQVEQGEQKVKPWRVGIEVEYALFGAKGTAHRVSVFHERKWQDGKAGVHCPGGATSTAMVSCLSGPLGAPKQVEGTTASYAYHFRFNNGMAMAPRLSYDSATKGSGLDVPIYLIVSKEKKTELNAGIQVGWTRKPGKDGEPAQNDFGFGLFVGAPFGLLSGGGVNSR</sequence>
<organism evidence="2 3">
    <name type="scientific">Roseateles asaccharophilus</name>
    <dbReference type="NCBI Taxonomy" id="582607"/>
    <lineage>
        <taxon>Bacteria</taxon>
        <taxon>Pseudomonadati</taxon>
        <taxon>Pseudomonadota</taxon>
        <taxon>Betaproteobacteria</taxon>
        <taxon>Burkholderiales</taxon>
        <taxon>Sphaerotilaceae</taxon>
        <taxon>Roseateles</taxon>
    </lineage>
</organism>
<evidence type="ECO:0000313" key="3">
    <source>
        <dbReference type="Proteomes" id="UP001180825"/>
    </source>
</evidence>
<dbReference type="EMBL" id="JAVDXV010000012">
    <property type="protein sequence ID" value="MDR7335987.1"/>
    <property type="molecule type" value="Genomic_DNA"/>
</dbReference>
<dbReference type="RefSeq" id="WP_310332986.1">
    <property type="nucleotide sequence ID" value="NZ_JAVDXV010000012.1"/>
</dbReference>